<dbReference type="RefSeq" id="XP_032824346.1">
    <property type="nucleotide sequence ID" value="XM_032968455.1"/>
</dbReference>
<dbReference type="GO" id="GO:0005634">
    <property type="term" value="C:nucleus"/>
    <property type="evidence" value="ECO:0007669"/>
    <property type="project" value="UniProtKB-SubCell"/>
</dbReference>
<dbReference type="Gene3D" id="3.90.70.80">
    <property type="match status" value="1"/>
</dbReference>
<organism evidence="16 19">
    <name type="scientific">Petromyzon marinus</name>
    <name type="common">Sea lamprey</name>
    <dbReference type="NCBI Taxonomy" id="7757"/>
    <lineage>
        <taxon>Eukaryota</taxon>
        <taxon>Metazoa</taxon>
        <taxon>Chordata</taxon>
        <taxon>Craniata</taxon>
        <taxon>Vertebrata</taxon>
        <taxon>Cyclostomata</taxon>
        <taxon>Hyperoartia</taxon>
        <taxon>Petromyzontiformes</taxon>
        <taxon>Petromyzontidae</taxon>
        <taxon>Petromyzon</taxon>
    </lineage>
</organism>
<dbReference type="RefSeq" id="XP_032824343.1">
    <property type="nucleotide sequence ID" value="XM_032968452.1"/>
</dbReference>
<feature type="domain" description="OTU" evidence="15">
    <location>
        <begin position="57"/>
        <end position="181"/>
    </location>
</feature>
<evidence type="ECO:0000256" key="8">
    <source>
        <dbReference type="ARBA" id="ARBA00022801"/>
    </source>
</evidence>
<dbReference type="KEGG" id="pmrn:116950566"/>
<keyword evidence="9" id="KW-0788">Thiol protease</keyword>
<feature type="compositionally biased region" description="Low complexity" evidence="14">
    <location>
        <begin position="284"/>
        <end position="293"/>
    </location>
</feature>
<evidence type="ECO:0000256" key="9">
    <source>
        <dbReference type="ARBA" id="ARBA00022807"/>
    </source>
</evidence>
<feature type="region of interest" description="Disordered" evidence="14">
    <location>
        <begin position="1"/>
        <end position="38"/>
    </location>
</feature>
<keyword evidence="6" id="KW-0645">Protease</keyword>
<evidence type="ECO:0000256" key="4">
    <source>
        <dbReference type="ARBA" id="ARBA00012759"/>
    </source>
</evidence>
<evidence type="ECO:0000256" key="14">
    <source>
        <dbReference type="SAM" id="MobiDB-lite"/>
    </source>
</evidence>
<proteinExistence type="predicted"/>
<dbReference type="GO" id="GO:0071108">
    <property type="term" value="P:protein K48-linked deubiquitination"/>
    <property type="evidence" value="ECO:0007669"/>
    <property type="project" value="TreeGrafter"/>
</dbReference>
<keyword evidence="11" id="KW-0539">Nucleus</keyword>
<evidence type="ECO:0000256" key="5">
    <source>
        <dbReference type="ARBA" id="ARBA00022490"/>
    </source>
</evidence>
<dbReference type="AlphaFoldDB" id="A0AAJ7X7P5"/>
<comment type="catalytic activity">
    <reaction evidence="1">
        <text>Thiol-dependent hydrolysis of ester, thioester, amide, peptide and isopeptide bonds formed by the C-terminal Gly of ubiquitin (a 76-residue protein attached to proteins as an intracellular targeting signal).</text>
        <dbReference type="EC" id="3.4.19.12"/>
    </reaction>
</comment>
<sequence>MSGRGERGQRRAVHNKERRRGKRPTGGGGGGGGGGGVGVDPVDEFKSFSKQLLALGLKIREVAGDGNCLFRALGDQLDGDVGGHLKHREHTVEFMRAHRAHFEPFLEDDVPFERHVANLAKPGTFAGNDAIVAFARSHEVVVVIHQLNAPLWEVRGTDKAGARELHIAYRHGEHYDSVRRVGDNTHCPASLHTKTLSMDEENRNRGGSNHSPSSPARRSERDEQGALQRVKHATGCQNELLVRQSLEDAGFNEDTAIGVVLQTMEALASSAHDEVEKAVTSSLLLDDPNLPSGPDEKNLPHSSHDDRDCDDDDERRKHGARQKQQQQQHTKQTGARQKRENKRLDKKRRQVERHRQRVLGEHGNSAGGGGGGADLSDGALPVALTKGLSTLSI</sequence>
<dbReference type="GO" id="GO:0044313">
    <property type="term" value="P:protein K6-linked deubiquitination"/>
    <property type="evidence" value="ECO:0007669"/>
    <property type="project" value="TreeGrafter"/>
</dbReference>
<evidence type="ECO:0000313" key="19">
    <source>
        <dbReference type="RefSeq" id="XP_032824346.1"/>
    </source>
</evidence>
<feature type="region of interest" description="Disordered" evidence="14">
    <location>
        <begin position="284"/>
        <end position="379"/>
    </location>
</feature>
<evidence type="ECO:0000256" key="2">
    <source>
        <dbReference type="ARBA" id="ARBA00004123"/>
    </source>
</evidence>
<name>A0AAJ7X7P5_PETMA</name>
<accession>A0AAJ7X7P5</accession>
<dbReference type="InterPro" id="IPR003323">
    <property type="entry name" value="OTU_dom"/>
</dbReference>
<dbReference type="InterPro" id="IPR038765">
    <property type="entry name" value="Papain-like_cys_pep_sf"/>
</dbReference>
<keyword evidence="16" id="KW-1185">Reference proteome</keyword>
<feature type="compositionally biased region" description="Gly residues" evidence="14">
    <location>
        <begin position="24"/>
        <end position="38"/>
    </location>
</feature>
<dbReference type="PROSITE" id="PS50802">
    <property type="entry name" value="OTU"/>
    <property type="match status" value="1"/>
</dbReference>
<dbReference type="Proteomes" id="UP001318040">
    <property type="component" value="Chromosome 39"/>
</dbReference>
<comment type="function">
    <text evidence="12">Deubiquitinating enzyme that hydrolyzes 'Lys-6'- and 'Lys-11'-linked polyubiquitin. Also hydrolyzes heterotypic (mixed and branched) and homotypic chains. Important regulator of energy metabolism. Glucose and fatty acids trigger its nuclear translocation by CBP-dependent acetylation. In the nucleus, deubiquitinates and stabilizes the nuclear receptor PPARD regulating the expression of various genes involved in glucose and lipid metabolism and oxidative phosphorylation. Also acts as a negative regulator of the ribosome quality control (RQC) by mediating deubiquitination of 40S ribosomal proteins RPS10/eS10 and RPS20/uS10, thereby antagonizing ZNF598-mediated 40S ubiquitination.</text>
</comment>
<evidence type="ECO:0000256" key="12">
    <source>
        <dbReference type="ARBA" id="ARBA00059041"/>
    </source>
</evidence>
<keyword evidence="7" id="KW-0833">Ubl conjugation pathway</keyword>
<feature type="compositionally biased region" description="Polar residues" evidence="14">
    <location>
        <begin position="205"/>
        <end position="216"/>
    </location>
</feature>
<evidence type="ECO:0000256" key="7">
    <source>
        <dbReference type="ARBA" id="ARBA00022786"/>
    </source>
</evidence>
<dbReference type="InterPro" id="IPR050704">
    <property type="entry name" value="Peptidase_C85-like"/>
</dbReference>
<evidence type="ECO:0000259" key="15">
    <source>
        <dbReference type="PROSITE" id="PS50802"/>
    </source>
</evidence>
<evidence type="ECO:0000256" key="11">
    <source>
        <dbReference type="ARBA" id="ARBA00023242"/>
    </source>
</evidence>
<protein>
    <recommendedName>
        <fullName evidence="13">OTU domain-containing protein 3</fullName>
        <ecNumber evidence="4">3.4.19.12</ecNumber>
    </recommendedName>
</protein>
<evidence type="ECO:0000256" key="6">
    <source>
        <dbReference type="ARBA" id="ARBA00022670"/>
    </source>
</evidence>
<dbReference type="GO" id="GO:0004843">
    <property type="term" value="F:cysteine-type deubiquitinase activity"/>
    <property type="evidence" value="ECO:0007669"/>
    <property type="project" value="UniProtKB-EC"/>
</dbReference>
<feature type="compositionally biased region" description="Basic residues" evidence="14">
    <location>
        <begin position="10"/>
        <end position="23"/>
    </location>
</feature>
<feature type="compositionally biased region" description="Basic residues" evidence="14">
    <location>
        <begin position="339"/>
        <end position="357"/>
    </location>
</feature>
<dbReference type="Pfam" id="PF02338">
    <property type="entry name" value="OTU"/>
    <property type="match status" value="1"/>
</dbReference>
<dbReference type="GO" id="GO:0006508">
    <property type="term" value="P:proteolysis"/>
    <property type="evidence" value="ECO:0007669"/>
    <property type="project" value="UniProtKB-KW"/>
</dbReference>
<gene>
    <name evidence="17 18 19" type="primary">OTUD3</name>
</gene>
<keyword evidence="10" id="KW-0007">Acetylation</keyword>
<dbReference type="RefSeq" id="XP_032824344.1">
    <property type="nucleotide sequence ID" value="XM_032968453.1"/>
</dbReference>
<dbReference type="GO" id="GO:1990167">
    <property type="term" value="P:protein K27-linked deubiquitination"/>
    <property type="evidence" value="ECO:0007669"/>
    <property type="project" value="TreeGrafter"/>
</dbReference>
<dbReference type="PANTHER" id="PTHR12419">
    <property type="entry name" value="OTU DOMAIN CONTAINING PROTEIN"/>
    <property type="match status" value="1"/>
</dbReference>
<dbReference type="SUPFAM" id="SSF54001">
    <property type="entry name" value="Cysteine proteinases"/>
    <property type="match status" value="1"/>
</dbReference>
<evidence type="ECO:0000313" key="16">
    <source>
        <dbReference type="Proteomes" id="UP001318040"/>
    </source>
</evidence>
<reference evidence="17 18" key="1">
    <citation type="submission" date="2025-04" db="UniProtKB">
        <authorList>
            <consortium name="RefSeq"/>
        </authorList>
    </citation>
    <scope>IDENTIFICATION</scope>
    <source>
        <tissue evidence="17 18">Sperm</tissue>
    </source>
</reference>
<evidence type="ECO:0000256" key="1">
    <source>
        <dbReference type="ARBA" id="ARBA00000707"/>
    </source>
</evidence>
<evidence type="ECO:0000313" key="18">
    <source>
        <dbReference type="RefSeq" id="XP_032824344.1"/>
    </source>
</evidence>
<keyword evidence="8" id="KW-0378">Hydrolase</keyword>
<dbReference type="GO" id="GO:0005737">
    <property type="term" value="C:cytoplasm"/>
    <property type="evidence" value="ECO:0007669"/>
    <property type="project" value="UniProtKB-SubCell"/>
</dbReference>
<dbReference type="CTD" id="23252"/>
<dbReference type="GO" id="GO:0050821">
    <property type="term" value="P:protein stabilization"/>
    <property type="evidence" value="ECO:0007669"/>
    <property type="project" value="TreeGrafter"/>
</dbReference>
<dbReference type="CDD" id="cd22770">
    <property type="entry name" value="OTU_OTUD3"/>
    <property type="match status" value="1"/>
</dbReference>
<evidence type="ECO:0000313" key="17">
    <source>
        <dbReference type="RefSeq" id="XP_032824343.1"/>
    </source>
</evidence>
<dbReference type="GO" id="GO:0035871">
    <property type="term" value="P:protein K11-linked deubiquitination"/>
    <property type="evidence" value="ECO:0007669"/>
    <property type="project" value="TreeGrafter"/>
</dbReference>
<evidence type="ECO:0000256" key="10">
    <source>
        <dbReference type="ARBA" id="ARBA00022990"/>
    </source>
</evidence>
<comment type="subcellular location">
    <subcellularLocation>
        <location evidence="3">Cytoplasm</location>
    </subcellularLocation>
    <subcellularLocation>
        <location evidence="2">Nucleus</location>
    </subcellularLocation>
</comment>
<dbReference type="EC" id="3.4.19.12" evidence="4"/>
<feature type="region of interest" description="Disordered" evidence="14">
    <location>
        <begin position="186"/>
        <end position="230"/>
    </location>
</feature>
<feature type="compositionally biased region" description="Low complexity" evidence="14">
    <location>
        <begin position="322"/>
        <end position="335"/>
    </location>
</feature>
<dbReference type="FunFam" id="3.90.70.80:FF:000005">
    <property type="entry name" value="OTU domain-containing protein 3"/>
    <property type="match status" value="1"/>
</dbReference>
<evidence type="ECO:0000256" key="13">
    <source>
        <dbReference type="ARBA" id="ARBA00074859"/>
    </source>
</evidence>
<evidence type="ECO:0000256" key="3">
    <source>
        <dbReference type="ARBA" id="ARBA00004496"/>
    </source>
</evidence>
<feature type="compositionally biased region" description="Basic and acidic residues" evidence="14">
    <location>
        <begin position="294"/>
        <end position="307"/>
    </location>
</feature>
<keyword evidence="5" id="KW-0963">Cytoplasm</keyword>
<dbReference type="PANTHER" id="PTHR12419:SF7">
    <property type="entry name" value="OTU DOMAIN-CONTAINING PROTEIN 3"/>
    <property type="match status" value="1"/>
</dbReference>